<dbReference type="RefSeq" id="WP_218259068.1">
    <property type="nucleotide sequence ID" value="NZ_CP077717.1"/>
</dbReference>
<proteinExistence type="predicted"/>
<dbReference type="InterPro" id="IPR006464">
    <property type="entry name" value="AcTrfase_RimI/Ard1"/>
</dbReference>
<dbReference type="InterPro" id="IPR000182">
    <property type="entry name" value="GNAT_dom"/>
</dbReference>
<dbReference type="PROSITE" id="PS51186">
    <property type="entry name" value="GNAT"/>
    <property type="match status" value="1"/>
</dbReference>
<keyword evidence="1 4" id="KW-0808">Transferase</keyword>
<dbReference type="AlphaFoldDB" id="A0A8F5BL59"/>
<dbReference type="OrthoDB" id="43754at2157"/>
<accession>A0A8F5BL59</accession>
<dbReference type="PANTHER" id="PTHR42919">
    <property type="entry name" value="N-ALPHA-ACETYLTRANSFERASE"/>
    <property type="match status" value="1"/>
</dbReference>
<dbReference type="NCBIfam" id="TIGR01575">
    <property type="entry name" value="rimI"/>
    <property type="match status" value="1"/>
</dbReference>
<dbReference type="KEGG" id="sshi:J5U23_00167"/>
<organism evidence="4 5">
    <name type="scientific">Saccharolobus shibatae (strain ATCC 51178 / DSM 5389 / JCM 8931 / NBRC 15437 / B12)</name>
    <name type="common">Sulfolobus shibatae</name>
    <dbReference type="NCBI Taxonomy" id="523848"/>
    <lineage>
        <taxon>Archaea</taxon>
        <taxon>Thermoproteota</taxon>
        <taxon>Thermoprotei</taxon>
        <taxon>Sulfolobales</taxon>
        <taxon>Sulfolobaceae</taxon>
        <taxon>Saccharolobus</taxon>
    </lineage>
</organism>
<dbReference type="CDD" id="cd04301">
    <property type="entry name" value="NAT_SF"/>
    <property type="match status" value="1"/>
</dbReference>
<dbReference type="InterPro" id="IPR051556">
    <property type="entry name" value="N-term/lysine_N-AcTrnsfr"/>
</dbReference>
<evidence type="ECO:0000313" key="4">
    <source>
        <dbReference type="EMBL" id="QXJ27303.1"/>
    </source>
</evidence>
<dbReference type="GO" id="GO:0008999">
    <property type="term" value="F:protein-N-terminal-alanine acetyltransferase activity"/>
    <property type="evidence" value="ECO:0007669"/>
    <property type="project" value="UniProtKB-EC"/>
</dbReference>
<dbReference type="Proteomes" id="UP000694018">
    <property type="component" value="Chromosome"/>
</dbReference>
<dbReference type="EC" id="2.3.1.267" evidence="4"/>
<protein>
    <submittedName>
        <fullName evidence="4">Ribosomal-protein-S18p-alanine acetyltransferase</fullName>
        <ecNumber evidence="4">2.3.1.267</ecNumber>
    </submittedName>
</protein>
<reference evidence="4" key="1">
    <citation type="journal article" date="2021" name="Environ. Microbiol.">
        <title>New insights into the diversity and evolution of the archaeal mobilome from three complete genomes of Saccharolobus shibatae.</title>
        <authorList>
            <person name="Medvedeva S."/>
            <person name="Brandt D."/>
            <person name="Cvirkaite-Krupovic V."/>
            <person name="Liu Y."/>
            <person name="Severinov K."/>
            <person name="Ishino S."/>
            <person name="Ishino Y."/>
            <person name="Prangishvili D."/>
            <person name="Kalinowski J."/>
            <person name="Krupovic M."/>
        </authorList>
    </citation>
    <scope>NUCLEOTIDE SEQUENCE</scope>
    <source>
        <strain evidence="4">B12</strain>
    </source>
</reference>
<evidence type="ECO:0000256" key="1">
    <source>
        <dbReference type="ARBA" id="ARBA00022679"/>
    </source>
</evidence>
<dbReference type="PANTHER" id="PTHR42919:SF8">
    <property type="entry name" value="N-ALPHA-ACETYLTRANSFERASE 50"/>
    <property type="match status" value="1"/>
</dbReference>
<dbReference type="GeneID" id="65561788"/>
<gene>
    <name evidence="4" type="ORF">J5U23_00167</name>
</gene>
<dbReference type="Pfam" id="PF00583">
    <property type="entry name" value="Acetyltransf_1"/>
    <property type="match status" value="1"/>
</dbReference>
<evidence type="ECO:0000259" key="3">
    <source>
        <dbReference type="PROSITE" id="PS51186"/>
    </source>
</evidence>
<evidence type="ECO:0000256" key="2">
    <source>
        <dbReference type="ARBA" id="ARBA00023315"/>
    </source>
</evidence>
<name>A0A8F5BL59_SACSH</name>
<sequence length="151" mass="17614">MVIITDATEADLGQIFEIETESFDDPYPYSLLRAYLFLANKLYLVAKEGEKIIGYIIGIIQYGYRGHIVSIAVEPAYRKKGIGTKLLSEIEERFKLNGAKYSYLEVNINNLPAISFYRENGYLIMYMRRNYYGRGKHAFVMIKNLYYKFLD</sequence>
<dbReference type="EMBL" id="CP077717">
    <property type="protein sequence ID" value="QXJ27303.1"/>
    <property type="molecule type" value="Genomic_DNA"/>
</dbReference>
<evidence type="ECO:0000313" key="5">
    <source>
        <dbReference type="Proteomes" id="UP000694018"/>
    </source>
</evidence>
<feature type="domain" description="N-acetyltransferase" evidence="3">
    <location>
        <begin position="2"/>
        <end position="146"/>
    </location>
</feature>
<keyword evidence="2 4" id="KW-0012">Acyltransferase</keyword>